<dbReference type="OrthoDB" id="2702085at2759"/>
<name>A0A9P7FM82_9AGAM</name>
<sequence length="165" mass="18600">MLLRDSSNLLQSVMDSPRIALTGNEWNLFRRMIQLDGRGLLLLSTRLSALTRQQTPSQRTRPLILPEPNPPSTMLASMTSMPVTCQWMHSLIIWLPGVNTSVLTAVSMQMADFCVQTTPKSMMWVTLLPKMWRVARIVFRRLITGVESVDALQIRCMMISGPISA</sequence>
<dbReference type="EMBL" id="JABBWM010000001">
    <property type="protein sequence ID" value="KAG2120433.1"/>
    <property type="molecule type" value="Genomic_DNA"/>
</dbReference>
<keyword evidence="2" id="KW-1185">Reference proteome</keyword>
<accession>A0A9P7FM82</accession>
<dbReference type="RefSeq" id="XP_041299809.1">
    <property type="nucleotide sequence ID" value="XM_041434747.1"/>
</dbReference>
<reference evidence="1" key="1">
    <citation type="journal article" date="2020" name="New Phytol.">
        <title>Comparative genomics reveals dynamic genome evolution in host specialist ectomycorrhizal fungi.</title>
        <authorList>
            <person name="Lofgren L.A."/>
            <person name="Nguyen N.H."/>
            <person name="Vilgalys R."/>
            <person name="Ruytinx J."/>
            <person name="Liao H.L."/>
            <person name="Branco S."/>
            <person name="Kuo A."/>
            <person name="LaButti K."/>
            <person name="Lipzen A."/>
            <person name="Andreopoulos W."/>
            <person name="Pangilinan J."/>
            <person name="Riley R."/>
            <person name="Hundley H."/>
            <person name="Na H."/>
            <person name="Barry K."/>
            <person name="Grigoriev I.V."/>
            <person name="Stajich J.E."/>
            <person name="Kennedy P.G."/>
        </authorList>
    </citation>
    <scope>NUCLEOTIDE SEQUENCE</scope>
    <source>
        <strain evidence="1">FC423</strain>
    </source>
</reference>
<proteinExistence type="predicted"/>
<evidence type="ECO:0000313" key="1">
    <source>
        <dbReference type="EMBL" id="KAG2120433.1"/>
    </source>
</evidence>
<dbReference type="Proteomes" id="UP000823399">
    <property type="component" value="Unassembled WGS sequence"/>
</dbReference>
<evidence type="ECO:0000313" key="2">
    <source>
        <dbReference type="Proteomes" id="UP000823399"/>
    </source>
</evidence>
<dbReference type="AlphaFoldDB" id="A0A9P7FM82"/>
<organism evidence="1 2">
    <name type="scientific">Suillus discolor</name>
    <dbReference type="NCBI Taxonomy" id="1912936"/>
    <lineage>
        <taxon>Eukaryota</taxon>
        <taxon>Fungi</taxon>
        <taxon>Dikarya</taxon>
        <taxon>Basidiomycota</taxon>
        <taxon>Agaricomycotina</taxon>
        <taxon>Agaricomycetes</taxon>
        <taxon>Agaricomycetidae</taxon>
        <taxon>Boletales</taxon>
        <taxon>Suillineae</taxon>
        <taxon>Suillaceae</taxon>
        <taxon>Suillus</taxon>
    </lineage>
</organism>
<comment type="caution">
    <text evidence="1">The sequence shown here is derived from an EMBL/GenBank/DDBJ whole genome shotgun (WGS) entry which is preliminary data.</text>
</comment>
<dbReference type="GeneID" id="64697006"/>
<protein>
    <submittedName>
        <fullName evidence="1">Uncharacterized protein</fullName>
    </submittedName>
</protein>
<gene>
    <name evidence="1" type="ORF">F5147DRAFT_661970</name>
</gene>